<proteinExistence type="predicted"/>
<keyword evidence="1" id="KW-1133">Transmembrane helix</keyword>
<dbReference type="GO" id="GO:0004713">
    <property type="term" value="F:protein tyrosine kinase activity"/>
    <property type="evidence" value="ECO:0007669"/>
    <property type="project" value="TreeGrafter"/>
</dbReference>
<name>A0A6A7Y7I8_9HYPH</name>
<dbReference type="PANTHER" id="PTHR32309:SF13">
    <property type="entry name" value="FERRIC ENTEROBACTIN TRANSPORT PROTEIN FEPE"/>
    <property type="match status" value="1"/>
</dbReference>
<dbReference type="GO" id="GO:0005886">
    <property type="term" value="C:plasma membrane"/>
    <property type="evidence" value="ECO:0007669"/>
    <property type="project" value="TreeGrafter"/>
</dbReference>
<dbReference type="Proteomes" id="UP000332515">
    <property type="component" value="Unassembled WGS sequence"/>
</dbReference>
<evidence type="ECO:0008006" key="4">
    <source>
        <dbReference type="Google" id="ProtNLM"/>
    </source>
</evidence>
<feature type="transmembrane region" description="Helical" evidence="1">
    <location>
        <begin position="265"/>
        <end position="288"/>
    </location>
</feature>
<protein>
    <recommendedName>
        <fullName evidence="4">Capsule biosynthesis protein</fullName>
    </recommendedName>
</protein>
<keyword evidence="1" id="KW-0812">Transmembrane</keyword>
<organism evidence="2 3">
    <name type="scientific">Segnochrobactrum spirostomi</name>
    <dbReference type="NCBI Taxonomy" id="2608987"/>
    <lineage>
        <taxon>Bacteria</taxon>
        <taxon>Pseudomonadati</taxon>
        <taxon>Pseudomonadota</taxon>
        <taxon>Alphaproteobacteria</taxon>
        <taxon>Hyphomicrobiales</taxon>
        <taxon>Segnochrobactraceae</taxon>
        <taxon>Segnochrobactrum</taxon>
    </lineage>
</organism>
<evidence type="ECO:0000313" key="2">
    <source>
        <dbReference type="EMBL" id="MQT15274.1"/>
    </source>
</evidence>
<dbReference type="AlphaFoldDB" id="A0A6A7Y7I8"/>
<keyword evidence="1" id="KW-0472">Membrane</keyword>
<dbReference type="EMBL" id="VWNA01000003">
    <property type="protein sequence ID" value="MQT15274.1"/>
    <property type="molecule type" value="Genomic_DNA"/>
</dbReference>
<sequence>MVKDYLLSRDAMRRLVREHDLLTILSRPEADVFNRFPPLIGRADDLALLRRYREMVDVKVNESTGIVALRVVAFRAVDARAIAIALITDAEAFLNRMNSRAEQDAVTYAQAFVDEARGRVVDVERRISDFRNVNGSADPNQEAARALDAIAALSAQATEMRADVDQQSIMTPSSPALASRRQQIAALEAQIQATKQKIVGASSSLSSKLGDFEQLVVEREIAAKSLASAMSNLDKTRQEATKKHLYLQEVVSPNAPDRAEYPRRFLDLIITLSIGVGLYIIFVSLYSATMEHRP</sequence>
<gene>
    <name evidence="2" type="ORF">F0357_21950</name>
</gene>
<dbReference type="RefSeq" id="WP_153490106.1">
    <property type="nucleotide sequence ID" value="NZ_VWNA01000003.1"/>
</dbReference>
<comment type="caution">
    <text evidence="2">The sequence shown here is derived from an EMBL/GenBank/DDBJ whole genome shotgun (WGS) entry which is preliminary data.</text>
</comment>
<accession>A0A6A7Y7I8</accession>
<evidence type="ECO:0000313" key="3">
    <source>
        <dbReference type="Proteomes" id="UP000332515"/>
    </source>
</evidence>
<reference evidence="2 3" key="1">
    <citation type="submission" date="2019-09" db="EMBL/GenBank/DDBJ databases">
        <title>Segnochrobactrum spirostomi gen. nov., sp. nov., isolated from the ciliate Spirostomum cf. yagiui and description of a novel family, Segnochrobactraceae fam. nov. within the order Rhizobiales of the class Alphaproteobacteria.</title>
        <authorList>
            <person name="Akter S."/>
            <person name="Shazib S.U.A."/>
            <person name="Shin M.K."/>
        </authorList>
    </citation>
    <scope>NUCLEOTIDE SEQUENCE [LARGE SCALE GENOMIC DNA]</scope>
    <source>
        <strain evidence="2 3">Sp-1</strain>
    </source>
</reference>
<dbReference type="InterPro" id="IPR050445">
    <property type="entry name" value="Bact_polysacc_biosynth/exp"/>
</dbReference>
<evidence type="ECO:0000256" key="1">
    <source>
        <dbReference type="SAM" id="Phobius"/>
    </source>
</evidence>
<keyword evidence="3" id="KW-1185">Reference proteome</keyword>
<dbReference type="PANTHER" id="PTHR32309">
    <property type="entry name" value="TYROSINE-PROTEIN KINASE"/>
    <property type="match status" value="1"/>
</dbReference>